<evidence type="ECO:0000256" key="3">
    <source>
        <dbReference type="RuleBase" id="RU000461"/>
    </source>
</evidence>
<dbReference type="InterPro" id="IPR001128">
    <property type="entry name" value="Cyt_P450"/>
</dbReference>
<evidence type="ECO:0000313" key="5">
    <source>
        <dbReference type="Proteomes" id="UP000185990"/>
    </source>
</evidence>
<keyword evidence="3" id="KW-0560">Oxidoreductase</keyword>
<dbReference type="GO" id="GO:0004497">
    <property type="term" value="F:monooxygenase activity"/>
    <property type="evidence" value="ECO:0007669"/>
    <property type="project" value="UniProtKB-KW"/>
</dbReference>
<dbReference type="RefSeq" id="WP_073509740.1">
    <property type="nucleotide sequence ID" value="NZ_MPJD01000018.1"/>
</dbReference>
<comment type="similarity">
    <text evidence="2 3">Belongs to the cytochrome P450 family.</text>
</comment>
<reference evidence="4 5" key="1">
    <citation type="submission" date="2016-11" db="EMBL/GenBank/DDBJ databases">
        <title>Draft genome of Pseudomonas versuta A4R1.12.</title>
        <authorList>
            <person name="See-Too W.-S."/>
        </authorList>
    </citation>
    <scope>NUCLEOTIDE SEQUENCE [LARGE SCALE GENOMIC DNA]</scope>
    <source>
        <strain evidence="4 5">A4R1.12</strain>
    </source>
</reference>
<dbReference type="InterPro" id="IPR036396">
    <property type="entry name" value="Cyt_P450_sf"/>
</dbReference>
<dbReference type="Proteomes" id="UP000185990">
    <property type="component" value="Unassembled WGS sequence"/>
</dbReference>
<evidence type="ECO:0008006" key="6">
    <source>
        <dbReference type="Google" id="ProtNLM"/>
    </source>
</evidence>
<keyword evidence="3" id="KW-0479">Metal-binding</keyword>
<comment type="cofactor">
    <cofactor evidence="1">
        <name>heme</name>
        <dbReference type="ChEBI" id="CHEBI:30413"/>
    </cofactor>
</comment>
<dbReference type="Gene3D" id="1.10.630.10">
    <property type="entry name" value="Cytochrome P450"/>
    <property type="match status" value="1"/>
</dbReference>
<dbReference type="PRINTS" id="PR00359">
    <property type="entry name" value="BP450"/>
</dbReference>
<accession>A0A854A5S1</accession>
<comment type="caution">
    <text evidence="4">The sequence shown here is derived from an EMBL/GenBank/DDBJ whole genome shotgun (WGS) entry which is preliminary data.</text>
</comment>
<dbReference type="SUPFAM" id="SSF48264">
    <property type="entry name" value="Cytochrome P450"/>
    <property type="match status" value="1"/>
</dbReference>
<keyword evidence="3" id="KW-0349">Heme</keyword>
<evidence type="ECO:0000313" key="4">
    <source>
        <dbReference type="EMBL" id="OKA24132.1"/>
    </source>
</evidence>
<proteinExistence type="inferred from homology"/>
<dbReference type="PROSITE" id="PS00086">
    <property type="entry name" value="CYTOCHROME_P450"/>
    <property type="match status" value="1"/>
</dbReference>
<evidence type="ECO:0000256" key="2">
    <source>
        <dbReference type="ARBA" id="ARBA00010617"/>
    </source>
</evidence>
<organism evidence="4 5">
    <name type="scientific">Pseudomonas versuta</name>
    <dbReference type="NCBI Taxonomy" id="1788301"/>
    <lineage>
        <taxon>Bacteria</taxon>
        <taxon>Pseudomonadati</taxon>
        <taxon>Pseudomonadota</taxon>
        <taxon>Gammaproteobacteria</taxon>
        <taxon>Pseudomonadales</taxon>
        <taxon>Pseudomonadaceae</taxon>
        <taxon>Pseudomonas</taxon>
    </lineage>
</organism>
<dbReference type="PANTHER" id="PTHR46696:SF1">
    <property type="entry name" value="CYTOCHROME P450 YJIB-RELATED"/>
    <property type="match status" value="1"/>
</dbReference>
<name>A0A854A5S1_9PSED</name>
<dbReference type="EMBL" id="MPJD01000018">
    <property type="protein sequence ID" value="OKA24132.1"/>
    <property type="molecule type" value="Genomic_DNA"/>
</dbReference>
<dbReference type="Pfam" id="PF00067">
    <property type="entry name" value="p450"/>
    <property type="match status" value="1"/>
</dbReference>
<dbReference type="InterPro" id="IPR017972">
    <property type="entry name" value="Cyt_P450_CS"/>
</dbReference>
<dbReference type="GO" id="GO:0020037">
    <property type="term" value="F:heme binding"/>
    <property type="evidence" value="ECO:0007669"/>
    <property type="project" value="InterPro"/>
</dbReference>
<dbReference type="CDD" id="cd11036">
    <property type="entry name" value="AknT-like"/>
    <property type="match status" value="1"/>
</dbReference>
<gene>
    <name evidence="4" type="ORF">BOH74_12660</name>
</gene>
<dbReference type="AlphaFoldDB" id="A0A854A5S1"/>
<keyword evidence="3" id="KW-0503">Monooxygenase</keyword>
<evidence type="ECO:0000256" key="1">
    <source>
        <dbReference type="ARBA" id="ARBA00001971"/>
    </source>
</evidence>
<keyword evidence="3" id="KW-0408">Iron</keyword>
<dbReference type="GO" id="GO:0016705">
    <property type="term" value="F:oxidoreductase activity, acting on paired donors, with incorporation or reduction of molecular oxygen"/>
    <property type="evidence" value="ECO:0007669"/>
    <property type="project" value="InterPro"/>
</dbReference>
<dbReference type="PANTHER" id="PTHR46696">
    <property type="entry name" value="P450, PUTATIVE (EUROFUNG)-RELATED"/>
    <property type="match status" value="1"/>
</dbReference>
<dbReference type="GO" id="GO:0005506">
    <property type="term" value="F:iron ion binding"/>
    <property type="evidence" value="ECO:0007669"/>
    <property type="project" value="InterPro"/>
</dbReference>
<dbReference type="InterPro" id="IPR002397">
    <property type="entry name" value="Cyt_P450_B"/>
</dbReference>
<sequence>MTPFEAVTHAAPYTCYAQLRHQADVYFDTRLECWVASGATVIQAMLQHPDLLVRPCHEPVPPLIAQTAAGQVFGNLMRMNEGQRHQCPREAIEPVLAAVPPAEIAALVAQLVKTDCSANSLNALMFTLPVSVLCRLMGFGAQQLPTVAALTRDFVACLSPLSNELQLRNADIAATRLSQMFNHLLKDEYAPGALLNAICSGARSGTQEDHDVLIANLIGLLSQTCEATAGLIGNTLVALQQDPELLEKVSRTPALIPELVTEVSRLDPSVQNTRRFVAKSCVIGNCTLKAGDRVLLLLASANRDPDINPDPDCLLLKRSQRQSFSFGHGRHQCPGQQLALVITSETIGALLKRQDSSSIRTLQWRYLSSINGRIPRFGRWPEIAQ</sequence>
<protein>
    <recommendedName>
        <fullName evidence="6">Cytochrome</fullName>
    </recommendedName>
</protein>